<dbReference type="AlphaFoldDB" id="A0A840AI40"/>
<reference evidence="2 3" key="1">
    <citation type="submission" date="2020-08" db="EMBL/GenBank/DDBJ databases">
        <title>Genomic Encyclopedia of Type Strains, Phase IV (KMG-IV): sequencing the most valuable type-strain genomes for metagenomic binning, comparative biology and taxonomic classification.</title>
        <authorList>
            <person name="Goeker M."/>
        </authorList>
    </citation>
    <scope>NUCLEOTIDE SEQUENCE [LARGE SCALE GENOMIC DNA]</scope>
    <source>
        <strain evidence="2 3">DSM 25966</strain>
    </source>
</reference>
<dbReference type="RefSeq" id="WP_210299828.1">
    <property type="nucleotide sequence ID" value="NZ_JACIDS010000002.1"/>
</dbReference>
<gene>
    <name evidence="2" type="ORF">GGR25_001058</name>
</gene>
<accession>A0A840AI40</accession>
<organism evidence="2 3">
    <name type="scientific">Kaistia hirudinis</name>
    <dbReference type="NCBI Taxonomy" id="1293440"/>
    <lineage>
        <taxon>Bacteria</taxon>
        <taxon>Pseudomonadati</taxon>
        <taxon>Pseudomonadota</taxon>
        <taxon>Alphaproteobacteria</taxon>
        <taxon>Hyphomicrobiales</taxon>
        <taxon>Kaistiaceae</taxon>
        <taxon>Kaistia</taxon>
    </lineage>
</organism>
<dbReference type="GO" id="GO:0016616">
    <property type="term" value="F:oxidoreductase activity, acting on the CH-OH group of donors, NAD or NADP as acceptor"/>
    <property type="evidence" value="ECO:0007669"/>
    <property type="project" value="TreeGrafter"/>
</dbReference>
<dbReference type="InterPro" id="IPR020904">
    <property type="entry name" value="Sc_DH/Rdtase_CS"/>
</dbReference>
<dbReference type="FunFam" id="3.40.50.720:FF:000084">
    <property type="entry name" value="Short-chain dehydrogenase reductase"/>
    <property type="match status" value="1"/>
</dbReference>
<name>A0A840AI40_9HYPH</name>
<dbReference type="CDD" id="cd05233">
    <property type="entry name" value="SDR_c"/>
    <property type="match status" value="1"/>
</dbReference>
<dbReference type="EMBL" id="JACIDS010000002">
    <property type="protein sequence ID" value="MBB3930019.1"/>
    <property type="molecule type" value="Genomic_DNA"/>
</dbReference>
<dbReference type="SUPFAM" id="SSF51735">
    <property type="entry name" value="NAD(P)-binding Rossmann-fold domains"/>
    <property type="match status" value="1"/>
</dbReference>
<protein>
    <submittedName>
        <fullName evidence="2">NAD(P)-dependent dehydrogenase (Short-subunit alcohol dehydrogenase family)</fullName>
    </submittedName>
</protein>
<proteinExistence type="inferred from homology"/>
<dbReference type="PRINTS" id="PR00081">
    <property type="entry name" value="GDHRDH"/>
</dbReference>
<dbReference type="GO" id="GO:0030497">
    <property type="term" value="P:fatty acid elongation"/>
    <property type="evidence" value="ECO:0007669"/>
    <property type="project" value="TreeGrafter"/>
</dbReference>
<dbReference type="PROSITE" id="PS00061">
    <property type="entry name" value="ADH_SHORT"/>
    <property type="match status" value="1"/>
</dbReference>
<dbReference type="PANTHER" id="PTHR42760:SF40">
    <property type="entry name" value="3-OXOACYL-[ACYL-CARRIER-PROTEIN] REDUCTASE, CHLOROPLASTIC"/>
    <property type="match status" value="1"/>
</dbReference>
<dbReference type="Proteomes" id="UP000553963">
    <property type="component" value="Unassembled WGS sequence"/>
</dbReference>
<sequence length="229" mass="23541">MKTAVVTGGGTGIGLATATLLASEGYKVIAAGLEREDELPAGVTFVETDVTKAESLAAAMAGADEIHGLVNCAGILRHEREWQTDEFAKVLEINLTAVLGAANVALPKLEKAGGAIVNIASMWSYFGTAGAPAYAASKGGIVSLTKSMAVAWAPRGIRVNAVAPGWIETRMSSRAKNDAERGPRITGRIPMGRWAQPAEVAAVISFLLSPAASYVTGTVIPVDGGYSSA</sequence>
<keyword evidence="3" id="KW-1185">Reference proteome</keyword>
<dbReference type="Gene3D" id="3.40.50.720">
    <property type="entry name" value="NAD(P)-binding Rossmann-like Domain"/>
    <property type="match status" value="1"/>
</dbReference>
<comment type="similarity">
    <text evidence="1">Belongs to the short-chain dehydrogenases/reductases (SDR) family.</text>
</comment>
<comment type="caution">
    <text evidence="2">The sequence shown here is derived from an EMBL/GenBank/DDBJ whole genome shotgun (WGS) entry which is preliminary data.</text>
</comment>
<dbReference type="InterPro" id="IPR036291">
    <property type="entry name" value="NAD(P)-bd_dom_sf"/>
</dbReference>
<dbReference type="InterPro" id="IPR002347">
    <property type="entry name" value="SDR_fam"/>
</dbReference>
<dbReference type="PRINTS" id="PR00080">
    <property type="entry name" value="SDRFAMILY"/>
</dbReference>
<evidence type="ECO:0000256" key="1">
    <source>
        <dbReference type="ARBA" id="ARBA00006484"/>
    </source>
</evidence>
<evidence type="ECO:0000313" key="2">
    <source>
        <dbReference type="EMBL" id="MBB3930019.1"/>
    </source>
</evidence>
<evidence type="ECO:0000313" key="3">
    <source>
        <dbReference type="Proteomes" id="UP000553963"/>
    </source>
</evidence>
<dbReference type="Pfam" id="PF13561">
    <property type="entry name" value="adh_short_C2"/>
    <property type="match status" value="1"/>
</dbReference>
<dbReference type="PANTHER" id="PTHR42760">
    <property type="entry name" value="SHORT-CHAIN DEHYDROGENASES/REDUCTASES FAMILY MEMBER"/>
    <property type="match status" value="1"/>
</dbReference>